<proteinExistence type="predicted"/>
<reference evidence="2 3" key="1">
    <citation type="journal article" date="2015" name="Microbiome">
        <title>Genomic resolution of linkages in carbon, nitrogen, and sulfur cycling among widespread estuary sediment bacteria.</title>
        <authorList>
            <person name="Baker B.J."/>
            <person name="Lazar C.S."/>
            <person name="Teske A.P."/>
            <person name="Dick G.J."/>
        </authorList>
    </citation>
    <scope>NUCLEOTIDE SEQUENCE [LARGE SCALE GENOMIC DNA]</scope>
    <source>
        <strain evidence="2">DG_56</strain>
    </source>
</reference>
<feature type="region of interest" description="Disordered" evidence="1">
    <location>
        <begin position="62"/>
        <end position="96"/>
    </location>
</feature>
<accession>A0A0S7XM23</accession>
<dbReference type="EMBL" id="LIZY01000098">
    <property type="protein sequence ID" value="KPJ62908.1"/>
    <property type="molecule type" value="Genomic_DNA"/>
</dbReference>
<name>A0A0S7XM23_9BACT</name>
<evidence type="ECO:0000313" key="2">
    <source>
        <dbReference type="EMBL" id="KPJ62908.1"/>
    </source>
</evidence>
<sequence length="96" mass="10817">TEPWRAGWQQYDPNLLLTDVWSLDVSDLAMPADVQIDEWGIAAVKDPNKSNLWLFWSSLRTPEQGTNGNPPEPTSDIFYEAFNPPMPDGLSAPEEQ</sequence>
<dbReference type="Proteomes" id="UP000052020">
    <property type="component" value="Unassembled WGS sequence"/>
</dbReference>
<protein>
    <submittedName>
        <fullName evidence="2">Uncharacterized protein</fullName>
    </submittedName>
</protein>
<evidence type="ECO:0000313" key="3">
    <source>
        <dbReference type="Proteomes" id="UP000052020"/>
    </source>
</evidence>
<gene>
    <name evidence="2" type="ORF">AMK68_04350</name>
</gene>
<feature type="non-terminal residue" evidence="2">
    <location>
        <position position="1"/>
    </location>
</feature>
<comment type="caution">
    <text evidence="2">The sequence shown here is derived from an EMBL/GenBank/DDBJ whole genome shotgun (WGS) entry which is preliminary data.</text>
</comment>
<evidence type="ECO:0000256" key="1">
    <source>
        <dbReference type="SAM" id="MobiDB-lite"/>
    </source>
</evidence>
<organism evidence="2 3">
    <name type="scientific">candidate division KD3-62 bacterium DG_56</name>
    <dbReference type="NCBI Taxonomy" id="1704032"/>
    <lineage>
        <taxon>Bacteria</taxon>
        <taxon>candidate division KD3-62</taxon>
    </lineage>
</organism>
<dbReference type="AlphaFoldDB" id="A0A0S7XM23"/>